<dbReference type="AlphaFoldDB" id="A0A1V9FED2"/>
<name>A0A1V9FED2_9BACT</name>
<dbReference type="EMBL" id="LWBP01000197">
    <property type="protein sequence ID" value="OQP56710.1"/>
    <property type="molecule type" value="Genomic_DNA"/>
</dbReference>
<comment type="caution">
    <text evidence="2">The sequence shown here is derived from an EMBL/GenBank/DDBJ whole genome shotgun (WGS) entry which is preliminary data.</text>
</comment>
<accession>A0A1V9FED2</accession>
<dbReference type="Pfam" id="PF16328">
    <property type="entry name" value="DUF4961"/>
    <property type="match status" value="1"/>
</dbReference>
<keyword evidence="3" id="KW-1185">Reference proteome</keyword>
<evidence type="ECO:0000313" key="2">
    <source>
        <dbReference type="EMBL" id="OQP56710.1"/>
    </source>
</evidence>
<dbReference type="InterPro" id="IPR032522">
    <property type="entry name" value="DUF4961"/>
</dbReference>
<evidence type="ECO:0000313" key="3">
    <source>
        <dbReference type="Proteomes" id="UP000192276"/>
    </source>
</evidence>
<evidence type="ECO:0008006" key="4">
    <source>
        <dbReference type="Google" id="ProtNLM"/>
    </source>
</evidence>
<keyword evidence="1" id="KW-0472">Membrane</keyword>
<organism evidence="2 3">
    <name type="scientific">Niastella populi</name>
    <dbReference type="NCBI Taxonomy" id="550983"/>
    <lineage>
        <taxon>Bacteria</taxon>
        <taxon>Pseudomonadati</taxon>
        <taxon>Bacteroidota</taxon>
        <taxon>Chitinophagia</taxon>
        <taxon>Chitinophagales</taxon>
        <taxon>Chitinophagaceae</taxon>
        <taxon>Niastella</taxon>
    </lineage>
</organism>
<protein>
    <recommendedName>
        <fullName evidence="4">DUF4961 domain-containing protein</fullName>
    </recommendedName>
</protein>
<feature type="transmembrane region" description="Helical" evidence="1">
    <location>
        <begin position="20"/>
        <end position="40"/>
    </location>
</feature>
<dbReference type="RefSeq" id="WP_081168236.1">
    <property type="nucleotide sequence ID" value="NZ_LWBP01000197.1"/>
</dbReference>
<gene>
    <name evidence="2" type="ORF">A4R26_25510</name>
</gene>
<keyword evidence="1" id="KW-0812">Transmembrane</keyword>
<keyword evidence="1" id="KW-1133">Transmembrane helix</keyword>
<sequence length="334" mass="35626">MQHQPVQHKPSGKRKISAGVIWKVIGALLLLIIASCSITIDSVVQPSGVNGGDILPVTLNVTIETNDNQTSNFMVAVLVPKVWKAAQNATITFTSDITSGDQSMSVIPAGTPAPQGGGLDWPTLLATKIGNGGNLLPDYEWVAFYSNASYSVVANATIHATVSIKIKTTTDNLLFKPGYCVANSTDGLSSSDRYAASFTGCLQVNGQGDLIDFCNPQISTVDPRTSLDNDIVTLTFDGGVQSTGLDNASEVYLCIAGITTTGDSLTVCTQTDATKMTSLGLSKWQKDIWPRKLFNLADNQHLTRLRYFFTDATGGTRVGYAGGSTPFMYTFKCQ</sequence>
<dbReference type="STRING" id="550983.A4R26_25510"/>
<dbReference type="OrthoDB" id="1406466at2"/>
<evidence type="ECO:0000256" key="1">
    <source>
        <dbReference type="SAM" id="Phobius"/>
    </source>
</evidence>
<reference evidence="3" key="1">
    <citation type="submission" date="2016-04" db="EMBL/GenBank/DDBJ databases">
        <authorList>
            <person name="Chen L."/>
            <person name="Zhuang W."/>
            <person name="Wang G."/>
        </authorList>
    </citation>
    <scope>NUCLEOTIDE SEQUENCE [LARGE SCALE GENOMIC DNA]</scope>
    <source>
        <strain evidence="3">208</strain>
    </source>
</reference>
<dbReference type="Proteomes" id="UP000192276">
    <property type="component" value="Unassembled WGS sequence"/>
</dbReference>
<proteinExistence type="predicted"/>